<evidence type="ECO:0000313" key="2">
    <source>
        <dbReference type="EMBL" id="EPQ56075.1"/>
    </source>
</evidence>
<sequence length="166" mass="17304">MRDLCLSGLAAQKRPRGAGVREWRVGACQGAAHPYQYQPHANLASPSPSIPHQLTPFTTNSPQLTFGTTDQFTAYAGSPAYFENDPPASFSDGTAAVAGPSTWALHPSDQQVPNGFTSISANDVDMSAEMDGLGDDADADGAGPDFGDDADHELDAALAVGKIRKA</sequence>
<accession>S7RNL0</accession>
<proteinExistence type="predicted"/>
<feature type="compositionally biased region" description="Acidic residues" evidence="1">
    <location>
        <begin position="128"/>
        <end position="139"/>
    </location>
</feature>
<evidence type="ECO:0000313" key="3">
    <source>
        <dbReference type="Proteomes" id="UP000030669"/>
    </source>
</evidence>
<dbReference type="AlphaFoldDB" id="S7RNL0"/>
<gene>
    <name evidence="2" type="ORF">GLOTRDRAFT_128032</name>
</gene>
<dbReference type="EMBL" id="KB469300">
    <property type="protein sequence ID" value="EPQ56075.1"/>
    <property type="molecule type" value="Genomic_DNA"/>
</dbReference>
<protein>
    <submittedName>
        <fullName evidence="2">Uncharacterized protein</fullName>
    </submittedName>
</protein>
<reference evidence="2 3" key="1">
    <citation type="journal article" date="2012" name="Science">
        <title>The Paleozoic origin of enzymatic lignin decomposition reconstructed from 31 fungal genomes.</title>
        <authorList>
            <person name="Floudas D."/>
            <person name="Binder M."/>
            <person name="Riley R."/>
            <person name="Barry K."/>
            <person name="Blanchette R.A."/>
            <person name="Henrissat B."/>
            <person name="Martinez A.T."/>
            <person name="Otillar R."/>
            <person name="Spatafora J.W."/>
            <person name="Yadav J.S."/>
            <person name="Aerts A."/>
            <person name="Benoit I."/>
            <person name="Boyd A."/>
            <person name="Carlson A."/>
            <person name="Copeland A."/>
            <person name="Coutinho P.M."/>
            <person name="de Vries R.P."/>
            <person name="Ferreira P."/>
            <person name="Findley K."/>
            <person name="Foster B."/>
            <person name="Gaskell J."/>
            <person name="Glotzer D."/>
            <person name="Gorecki P."/>
            <person name="Heitman J."/>
            <person name="Hesse C."/>
            <person name="Hori C."/>
            <person name="Igarashi K."/>
            <person name="Jurgens J.A."/>
            <person name="Kallen N."/>
            <person name="Kersten P."/>
            <person name="Kohler A."/>
            <person name="Kuees U."/>
            <person name="Kumar T.K.A."/>
            <person name="Kuo A."/>
            <person name="LaButti K."/>
            <person name="Larrondo L.F."/>
            <person name="Lindquist E."/>
            <person name="Ling A."/>
            <person name="Lombard V."/>
            <person name="Lucas S."/>
            <person name="Lundell T."/>
            <person name="Martin R."/>
            <person name="McLaughlin D.J."/>
            <person name="Morgenstern I."/>
            <person name="Morin E."/>
            <person name="Murat C."/>
            <person name="Nagy L.G."/>
            <person name="Nolan M."/>
            <person name="Ohm R.A."/>
            <person name="Patyshakuliyeva A."/>
            <person name="Rokas A."/>
            <person name="Ruiz-Duenas F.J."/>
            <person name="Sabat G."/>
            <person name="Salamov A."/>
            <person name="Samejima M."/>
            <person name="Schmutz J."/>
            <person name="Slot J.C."/>
            <person name="St John F."/>
            <person name="Stenlid J."/>
            <person name="Sun H."/>
            <person name="Sun S."/>
            <person name="Syed K."/>
            <person name="Tsang A."/>
            <person name="Wiebenga A."/>
            <person name="Young D."/>
            <person name="Pisabarro A."/>
            <person name="Eastwood D.C."/>
            <person name="Martin F."/>
            <person name="Cullen D."/>
            <person name="Grigoriev I.V."/>
            <person name="Hibbett D.S."/>
        </authorList>
    </citation>
    <scope>NUCLEOTIDE SEQUENCE [LARGE SCALE GENOMIC DNA]</scope>
    <source>
        <strain evidence="2 3">ATCC 11539</strain>
    </source>
</reference>
<feature type="region of interest" description="Disordered" evidence="1">
    <location>
        <begin position="128"/>
        <end position="150"/>
    </location>
</feature>
<evidence type="ECO:0000256" key="1">
    <source>
        <dbReference type="SAM" id="MobiDB-lite"/>
    </source>
</evidence>
<keyword evidence="3" id="KW-1185">Reference proteome</keyword>
<dbReference type="Proteomes" id="UP000030669">
    <property type="component" value="Unassembled WGS sequence"/>
</dbReference>
<dbReference type="HOGENOM" id="CLU_1602897_0_0_1"/>
<organism evidence="2 3">
    <name type="scientific">Gloeophyllum trabeum (strain ATCC 11539 / FP-39264 / Madison 617)</name>
    <name type="common">Brown rot fungus</name>
    <dbReference type="NCBI Taxonomy" id="670483"/>
    <lineage>
        <taxon>Eukaryota</taxon>
        <taxon>Fungi</taxon>
        <taxon>Dikarya</taxon>
        <taxon>Basidiomycota</taxon>
        <taxon>Agaricomycotina</taxon>
        <taxon>Agaricomycetes</taxon>
        <taxon>Gloeophyllales</taxon>
        <taxon>Gloeophyllaceae</taxon>
        <taxon>Gloeophyllum</taxon>
    </lineage>
</organism>
<dbReference type="KEGG" id="gtr:GLOTRDRAFT_128032"/>
<dbReference type="GeneID" id="19301653"/>
<name>S7RNL0_GLOTA</name>
<dbReference type="RefSeq" id="XP_007864859.1">
    <property type="nucleotide sequence ID" value="XM_007866668.1"/>
</dbReference>